<dbReference type="InterPro" id="IPR002734">
    <property type="entry name" value="RibDG_C"/>
</dbReference>
<reference evidence="2" key="1">
    <citation type="journal article" date="2014" name="Front. Microbiol.">
        <title>High frequency of phylogenetically diverse reductive dehalogenase-homologous genes in deep subseafloor sedimentary metagenomes.</title>
        <authorList>
            <person name="Kawai M."/>
            <person name="Futagami T."/>
            <person name="Toyoda A."/>
            <person name="Takaki Y."/>
            <person name="Nishi S."/>
            <person name="Hori S."/>
            <person name="Arai W."/>
            <person name="Tsubouchi T."/>
            <person name="Morono Y."/>
            <person name="Uchiyama I."/>
            <person name="Ito T."/>
            <person name="Fujiyama A."/>
            <person name="Inagaki F."/>
            <person name="Takami H."/>
        </authorList>
    </citation>
    <scope>NUCLEOTIDE SEQUENCE</scope>
    <source>
        <strain evidence="2">Expedition CK06-06</strain>
    </source>
</reference>
<dbReference type="GO" id="GO:0008703">
    <property type="term" value="F:5-amino-6-(5-phosphoribosylamino)uracil reductase activity"/>
    <property type="evidence" value="ECO:0007669"/>
    <property type="project" value="InterPro"/>
</dbReference>
<dbReference type="SUPFAM" id="SSF53597">
    <property type="entry name" value="Dihydrofolate reductase-like"/>
    <property type="match status" value="1"/>
</dbReference>
<dbReference type="EMBL" id="BART01029045">
    <property type="protein sequence ID" value="GAG96418.1"/>
    <property type="molecule type" value="Genomic_DNA"/>
</dbReference>
<protein>
    <recommendedName>
        <fullName evidence="1">Bacterial bifunctional deaminase-reductase C-terminal domain-containing protein</fullName>
    </recommendedName>
</protein>
<name>X1CJK8_9ZZZZ</name>
<evidence type="ECO:0000259" key="1">
    <source>
        <dbReference type="Pfam" id="PF01872"/>
    </source>
</evidence>
<sequence>AQLLIEGGPTVIAAFLKQRLADEIVVYITPKILGAQGGVGINPPMAELTEAVGLYNVDIKRFGDDVRLTGLSKKTLDEISICP</sequence>
<dbReference type="GO" id="GO:0009231">
    <property type="term" value="P:riboflavin biosynthetic process"/>
    <property type="evidence" value="ECO:0007669"/>
    <property type="project" value="InterPro"/>
</dbReference>
<dbReference type="Gene3D" id="3.40.430.10">
    <property type="entry name" value="Dihydrofolate Reductase, subunit A"/>
    <property type="match status" value="1"/>
</dbReference>
<proteinExistence type="predicted"/>
<comment type="caution">
    <text evidence="2">The sequence shown here is derived from an EMBL/GenBank/DDBJ whole genome shotgun (WGS) entry which is preliminary data.</text>
</comment>
<gene>
    <name evidence="2" type="ORF">S01H4_51059</name>
</gene>
<dbReference type="Pfam" id="PF01872">
    <property type="entry name" value="RibD_C"/>
    <property type="match status" value="1"/>
</dbReference>
<dbReference type="InterPro" id="IPR024072">
    <property type="entry name" value="DHFR-like_dom_sf"/>
</dbReference>
<evidence type="ECO:0000313" key="2">
    <source>
        <dbReference type="EMBL" id="GAG96418.1"/>
    </source>
</evidence>
<feature type="domain" description="Bacterial bifunctional deaminase-reductase C-terminal" evidence="1">
    <location>
        <begin position="2"/>
        <end position="66"/>
    </location>
</feature>
<feature type="non-terminal residue" evidence="2">
    <location>
        <position position="1"/>
    </location>
</feature>
<dbReference type="AlphaFoldDB" id="X1CJK8"/>
<accession>X1CJK8</accession>
<organism evidence="2">
    <name type="scientific">marine sediment metagenome</name>
    <dbReference type="NCBI Taxonomy" id="412755"/>
    <lineage>
        <taxon>unclassified sequences</taxon>
        <taxon>metagenomes</taxon>
        <taxon>ecological metagenomes</taxon>
    </lineage>
</organism>